<evidence type="ECO:0000256" key="7">
    <source>
        <dbReference type="ARBA" id="ARBA00023316"/>
    </source>
</evidence>
<dbReference type="Proteomes" id="UP000059419">
    <property type="component" value="Chromosome 1"/>
</dbReference>
<dbReference type="GO" id="GO:0005886">
    <property type="term" value="C:plasma membrane"/>
    <property type="evidence" value="ECO:0007669"/>
    <property type="project" value="UniProtKB-SubCell"/>
</dbReference>
<dbReference type="InterPro" id="IPR003848">
    <property type="entry name" value="DUF218"/>
</dbReference>
<evidence type="ECO:0000313" key="12">
    <source>
        <dbReference type="EMBL" id="CUU23532.1"/>
    </source>
</evidence>
<dbReference type="AlphaFoldDB" id="A0A0U5LMH4"/>
<dbReference type="OrthoDB" id="9809813at2"/>
<feature type="domain" description="DUF218" evidence="11">
    <location>
        <begin position="80"/>
        <end position="243"/>
    </location>
</feature>
<dbReference type="InterPro" id="IPR051599">
    <property type="entry name" value="Cell_Envelope_Assoc"/>
</dbReference>
<dbReference type="NCBIfam" id="NF007794">
    <property type="entry name" value="PRK10494.1"/>
    <property type="match status" value="1"/>
</dbReference>
<evidence type="ECO:0000256" key="6">
    <source>
        <dbReference type="ARBA" id="ARBA00023136"/>
    </source>
</evidence>
<feature type="transmembrane region" description="Helical" evidence="10">
    <location>
        <begin position="12"/>
        <end position="32"/>
    </location>
</feature>
<dbReference type="KEGG" id="ege:EM595_1298"/>
<comment type="subcellular location">
    <subcellularLocation>
        <location evidence="1">Cell inner membrane</location>
        <topology evidence="1">Multi-pass membrane protein</topology>
    </subcellularLocation>
</comment>
<evidence type="ECO:0000256" key="2">
    <source>
        <dbReference type="ARBA" id="ARBA00022475"/>
    </source>
</evidence>
<comment type="function">
    <text evidence="8">Plays a critical role in the metabolism of the essential lipid carrier used for cell wall synthesis.</text>
</comment>
<proteinExistence type="predicted"/>
<keyword evidence="6 10" id="KW-0472">Membrane</keyword>
<dbReference type="FunFam" id="3.40.50.620:FF:000164">
    <property type="entry name" value="Envelope biogenesis factor ElyC"/>
    <property type="match status" value="1"/>
</dbReference>
<dbReference type="Pfam" id="PF02698">
    <property type="entry name" value="DUF218"/>
    <property type="match status" value="1"/>
</dbReference>
<evidence type="ECO:0000256" key="5">
    <source>
        <dbReference type="ARBA" id="ARBA00022989"/>
    </source>
</evidence>
<sequence>MFFTLKKVVGGLLLPLPFLLLLMAIAILLLWFSRWQKTGKILLSASWLLLLLLSLQPVADRLLLPLENRYPTWNGSEKVDYIVVLGGGYTFNPDWAPGSNLISNSLPRVVEGVRQWRRNPGARMIFTGAAAGQNPMSSARVAAQVAQSLGVPADATIMLDRPRDTAHEAEAVKQYIGQHPFMLITSANHMPRALGFFYAQGLQPIVAPANQLAITSPLNPWEKAIPSPVWLGHSDRAWYETLGRLWQRLHGEESTLIEPRQ</sequence>
<feature type="transmembrane region" description="Helical" evidence="10">
    <location>
        <begin position="41"/>
        <end position="59"/>
    </location>
</feature>
<dbReference type="GO" id="GO:0043164">
    <property type="term" value="P:Gram-negative-bacterium-type cell wall biogenesis"/>
    <property type="evidence" value="ECO:0007669"/>
    <property type="project" value="TreeGrafter"/>
</dbReference>
<evidence type="ECO:0000259" key="11">
    <source>
        <dbReference type="Pfam" id="PF02698"/>
    </source>
</evidence>
<evidence type="ECO:0000256" key="1">
    <source>
        <dbReference type="ARBA" id="ARBA00004429"/>
    </source>
</evidence>
<keyword evidence="7" id="KW-0961">Cell wall biogenesis/degradation</keyword>
<reference evidence="13" key="1">
    <citation type="submission" date="2015-11" db="EMBL/GenBank/DDBJ databases">
        <authorList>
            <person name="Blom J."/>
        </authorList>
    </citation>
    <scope>NUCLEOTIDE SEQUENCE [LARGE SCALE GENOMIC DNA]</scope>
</reference>
<dbReference type="CDD" id="cd06259">
    <property type="entry name" value="YdcF-like"/>
    <property type="match status" value="1"/>
</dbReference>
<dbReference type="PANTHER" id="PTHR30336:SF4">
    <property type="entry name" value="ENVELOPE BIOGENESIS FACTOR ELYC"/>
    <property type="match status" value="1"/>
</dbReference>
<protein>
    <recommendedName>
        <fullName evidence="9">Envelope biogenesis factor ElyC</fullName>
    </recommendedName>
</protein>
<keyword evidence="4 10" id="KW-0812">Transmembrane</keyword>
<organism evidence="12 13">
    <name type="scientific">Duffyella gerundensis</name>
    <dbReference type="NCBI Taxonomy" id="1619313"/>
    <lineage>
        <taxon>Bacteria</taxon>
        <taxon>Pseudomonadati</taxon>
        <taxon>Pseudomonadota</taxon>
        <taxon>Gammaproteobacteria</taxon>
        <taxon>Enterobacterales</taxon>
        <taxon>Erwiniaceae</taxon>
        <taxon>Duffyella</taxon>
    </lineage>
</organism>
<dbReference type="GO" id="GO:0071555">
    <property type="term" value="P:cell wall organization"/>
    <property type="evidence" value="ECO:0007669"/>
    <property type="project" value="UniProtKB-KW"/>
</dbReference>
<dbReference type="EMBL" id="LN907827">
    <property type="protein sequence ID" value="CUU23532.1"/>
    <property type="molecule type" value="Genomic_DNA"/>
</dbReference>
<gene>
    <name evidence="12" type="primary">ycbC</name>
    <name evidence="12" type="ORF">EM595_1298</name>
</gene>
<keyword evidence="2" id="KW-1003">Cell membrane</keyword>
<name>A0A0U5LMH4_9GAMM</name>
<accession>A0A0U5LMH4</accession>
<evidence type="ECO:0000256" key="3">
    <source>
        <dbReference type="ARBA" id="ARBA00022519"/>
    </source>
</evidence>
<dbReference type="PATRIC" id="fig|1619313.3.peg.1344"/>
<dbReference type="PANTHER" id="PTHR30336">
    <property type="entry name" value="INNER MEMBRANE PROTEIN, PROBABLE PERMEASE"/>
    <property type="match status" value="1"/>
</dbReference>
<evidence type="ECO:0000256" key="8">
    <source>
        <dbReference type="ARBA" id="ARBA00053487"/>
    </source>
</evidence>
<evidence type="ECO:0000256" key="9">
    <source>
        <dbReference type="ARBA" id="ARBA00070389"/>
    </source>
</evidence>
<dbReference type="GO" id="GO:0000270">
    <property type="term" value="P:peptidoglycan metabolic process"/>
    <property type="evidence" value="ECO:0007669"/>
    <property type="project" value="TreeGrafter"/>
</dbReference>
<evidence type="ECO:0000256" key="10">
    <source>
        <dbReference type="SAM" id="Phobius"/>
    </source>
</evidence>
<dbReference type="STRING" id="1619313.EM595_1298"/>
<keyword evidence="5 10" id="KW-1133">Transmembrane helix</keyword>
<keyword evidence="13" id="KW-1185">Reference proteome</keyword>
<evidence type="ECO:0000313" key="13">
    <source>
        <dbReference type="Proteomes" id="UP000059419"/>
    </source>
</evidence>
<keyword evidence="3" id="KW-0997">Cell inner membrane</keyword>
<evidence type="ECO:0000256" key="4">
    <source>
        <dbReference type="ARBA" id="ARBA00022692"/>
    </source>
</evidence>
<dbReference type="RefSeq" id="WP_067429238.1">
    <property type="nucleotide sequence ID" value="NZ_JAOSHP010000003.1"/>
</dbReference>